<reference evidence="1" key="1">
    <citation type="journal article" date="2021" name="Viruses">
        <title>Circular Rep-Encoding Single-Stranded DNA Sequences in Milk from Water Buffaloes (Bubalus arnee f. bubalis).</title>
        <authorList>
            <person name="Koenig M.-T."/>
            <person name="Fux R."/>
            <person name="Link E."/>
            <person name="Sutter G."/>
            <person name="Maertlbauer E."/>
            <person name="Didier A."/>
        </authorList>
    </citation>
    <scope>NUCLEOTIDE SEQUENCE</scope>
    <source>
        <strain evidence="1">11BAMI.2199</strain>
    </source>
</reference>
<sequence length="131" mass="15204">MFSQEQVVGQLIYCRLILSLLRNGTIHRLLELNECTIWFQPCDVLINQIHPSLCSVIRDVCLQLISRVRVGKPNARTPSLNLHRIPIEFLNRNDRLRPQPLFERGEHGNATPHIIKDRVFCVRHISKECSS</sequence>
<evidence type="ECO:0000313" key="1">
    <source>
        <dbReference type="EMBL" id="QWQ66163.1"/>
    </source>
</evidence>
<organism evidence="1">
    <name type="scientific">Genomoviridae sp</name>
    <dbReference type="NCBI Taxonomy" id="2202565"/>
    <lineage>
        <taxon>Viruses</taxon>
        <taxon>Monodnaviria</taxon>
        <taxon>Shotokuvirae</taxon>
        <taxon>Cressdnaviricota</taxon>
        <taxon>Repensiviricetes</taxon>
        <taxon>Geplafuvirales</taxon>
        <taxon>Genomoviridae</taxon>
    </lineage>
</organism>
<name>A0A8F1NN54_9VIRU</name>
<protein>
    <submittedName>
        <fullName evidence="1">Uncharacterized protein</fullName>
    </submittedName>
</protein>
<accession>A0A8F1NN54</accession>
<dbReference type="EMBL" id="MW828677">
    <property type="protein sequence ID" value="QWQ66163.1"/>
    <property type="molecule type" value="Genomic_DNA"/>
</dbReference>
<proteinExistence type="predicted"/>